<dbReference type="InParanoid" id="A0A2K1INR1"/>
<feature type="transmembrane region" description="Helical" evidence="1">
    <location>
        <begin position="163"/>
        <end position="187"/>
    </location>
</feature>
<keyword evidence="1" id="KW-0472">Membrane</keyword>
<protein>
    <submittedName>
        <fullName evidence="2 3">Uncharacterized protein</fullName>
    </submittedName>
</protein>
<reference evidence="2 4" key="2">
    <citation type="journal article" date="2018" name="Plant J.">
        <title>The Physcomitrella patens chromosome-scale assembly reveals moss genome structure and evolution.</title>
        <authorList>
            <person name="Lang D."/>
            <person name="Ullrich K.K."/>
            <person name="Murat F."/>
            <person name="Fuchs J."/>
            <person name="Jenkins J."/>
            <person name="Haas F.B."/>
            <person name="Piednoel M."/>
            <person name="Gundlach H."/>
            <person name="Van Bel M."/>
            <person name="Meyberg R."/>
            <person name="Vives C."/>
            <person name="Morata J."/>
            <person name="Symeonidi A."/>
            <person name="Hiss M."/>
            <person name="Muchero W."/>
            <person name="Kamisugi Y."/>
            <person name="Saleh O."/>
            <person name="Blanc G."/>
            <person name="Decker E.L."/>
            <person name="van Gessel N."/>
            <person name="Grimwood J."/>
            <person name="Hayes R.D."/>
            <person name="Graham S.W."/>
            <person name="Gunter L.E."/>
            <person name="McDaniel S.F."/>
            <person name="Hoernstein S.N.W."/>
            <person name="Larsson A."/>
            <person name="Li F.W."/>
            <person name="Perroud P.F."/>
            <person name="Phillips J."/>
            <person name="Ranjan P."/>
            <person name="Rokshar D.S."/>
            <person name="Rothfels C.J."/>
            <person name="Schneider L."/>
            <person name="Shu S."/>
            <person name="Stevenson D.W."/>
            <person name="Thummler F."/>
            <person name="Tillich M."/>
            <person name="Villarreal Aguilar J.C."/>
            <person name="Widiez T."/>
            <person name="Wong G.K."/>
            <person name="Wymore A."/>
            <person name="Zhang Y."/>
            <person name="Zimmer A.D."/>
            <person name="Quatrano R.S."/>
            <person name="Mayer K.F.X."/>
            <person name="Goodstein D."/>
            <person name="Casacuberta J.M."/>
            <person name="Vandepoele K."/>
            <person name="Reski R."/>
            <person name="Cuming A.C."/>
            <person name="Tuskan G.A."/>
            <person name="Maumus F."/>
            <person name="Salse J."/>
            <person name="Schmutz J."/>
            <person name="Rensing S.A."/>
        </authorList>
    </citation>
    <scope>NUCLEOTIDE SEQUENCE [LARGE SCALE GENOMIC DNA]</scope>
    <source>
        <strain evidence="3 4">cv. Gransden 2004</strain>
    </source>
</reference>
<name>A0A2K1INR1_PHYPA</name>
<evidence type="ECO:0000313" key="4">
    <source>
        <dbReference type="Proteomes" id="UP000006727"/>
    </source>
</evidence>
<gene>
    <name evidence="2" type="ORF">PHYPA_027237</name>
</gene>
<keyword evidence="4" id="KW-1185">Reference proteome</keyword>
<dbReference type="Gramene" id="Pp3c22_16930V3.1">
    <property type="protein sequence ID" value="Pp3c22_16930V3.1"/>
    <property type="gene ID" value="Pp3c22_16930"/>
</dbReference>
<sequence length="195" mass="22561">MDFRVGLFDATFVPLGFIILLSYQLFLYFRVRYAPMRTVIGVNHLARRHWVESMMKDNDKNNILAVQTLRNTTMGAHFNTTEPLLGARDPTLRCIKFIIRMVCFLLSVLTFMKSVRYINHVNFLINVPLQTLRCPPEYVSTVLAKGCNFHTVGIRAFYFVCPLFMWLLSPIAMLCSCTFLVPLLYYLDVSGLDQQ</sequence>
<accession>A0A2K1INR1</accession>
<dbReference type="Proteomes" id="UP000006727">
    <property type="component" value="Chromosome 22"/>
</dbReference>
<keyword evidence="1" id="KW-0812">Transmembrane</keyword>
<dbReference type="EMBL" id="ABEU02000022">
    <property type="protein sequence ID" value="PNR30921.1"/>
    <property type="molecule type" value="Genomic_DNA"/>
</dbReference>
<dbReference type="PANTHER" id="PTHR31881:SF6">
    <property type="entry name" value="OS09G0494600 PROTEIN"/>
    <property type="match status" value="1"/>
</dbReference>
<evidence type="ECO:0000313" key="3">
    <source>
        <dbReference type="EnsemblPlants" id="Pp3c22_16930V3.1"/>
    </source>
</evidence>
<evidence type="ECO:0000256" key="1">
    <source>
        <dbReference type="SAM" id="Phobius"/>
    </source>
</evidence>
<feature type="transmembrane region" description="Helical" evidence="1">
    <location>
        <begin position="97"/>
        <end position="118"/>
    </location>
</feature>
<dbReference type="InterPro" id="IPR006747">
    <property type="entry name" value="DUF599"/>
</dbReference>
<organism evidence="2">
    <name type="scientific">Physcomitrium patens</name>
    <name type="common">Spreading-leaved earth moss</name>
    <name type="synonym">Physcomitrella patens</name>
    <dbReference type="NCBI Taxonomy" id="3218"/>
    <lineage>
        <taxon>Eukaryota</taxon>
        <taxon>Viridiplantae</taxon>
        <taxon>Streptophyta</taxon>
        <taxon>Embryophyta</taxon>
        <taxon>Bryophyta</taxon>
        <taxon>Bryophytina</taxon>
        <taxon>Bryopsida</taxon>
        <taxon>Funariidae</taxon>
        <taxon>Funariales</taxon>
        <taxon>Funariaceae</taxon>
        <taxon>Physcomitrium</taxon>
    </lineage>
</organism>
<dbReference type="PaxDb" id="3218-PP1S100_6V6.1"/>
<dbReference type="PANTHER" id="PTHR31881">
    <property type="match status" value="1"/>
</dbReference>
<dbReference type="AlphaFoldDB" id="A0A2K1INR1"/>
<keyword evidence="1" id="KW-1133">Transmembrane helix</keyword>
<reference evidence="2 4" key="1">
    <citation type="journal article" date="2008" name="Science">
        <title>The Physcomitrella genome reveals evolutionary insights into the conquest of land by plants.</title>
        <authorList>
            <person name="Rensing S."/>
            <person name="Lang D."/>
            <person name="Zimmer A."/>
            <person name="Terry A."/>
            <person name="Salamov A."/>
            <person name="Shapiro H."/>
            <person name="Nishiyama T."/>
            <person name="Perroud P.-F."/>
            <person name="Lindquist E."/>
            <person name="Kamisugi Y."/>
            <person name="Tanahashi T."/>
            <person name="Sakakibara K."/>
            <person name="Fujita T."/>
            <person name="Oishi K."/>
            <person name="Shin-I T."/>
            <person name="Kuroki Y."/>
            <person name="Toyoda A."/>
            <person name="Suzuki Y."/>
            <person name="Hashimoto A."/>
            <person name="Yamaguchi K."/>
            <person name="Sugano A."/>
            <person name="Kohara Y."/>
            <person name="Fujiyama A."/>
            <person name="Anterola A."/>
            <person name="Aoki S."/>
            <person name="Ashton N."/>
            <person name="Barbazuk W.B."/>
            <person name="Barker E."/>
            <person name="Bennetzen J."/>
            <person name="Bezanilla M."/>
            <person name="Blankenship R."/>
            <person name="Cho S.H."/>
            <person name="Dutcher S."/>
            <person name="Estelle M."/>
            <person name="Fawcett J.A."/>
            <person name="Gundlach H."/>
            <person name="Hanada K."/>
            <person name="Heyl A."/>
            <person name="Hicks K.A."/>
            <person name="Hugh J."/>
            <person name="Lohr M."/>
            <person name="Mayer K."/>
            <person name="Melkozernov A."/>
            <person name="Murata T."/>
            <person name="Nelson D."/>
            <person name="Pils B."/>
            <person name="Prigge M."/>
            <person name="Reiss B."/>
            <person name="Renner T."/>
            <person name="Rombauts S."/>
            <person name="Rushton P."/>
            <person name="Sanderfoot A."/>
            <person name="Schween G."/>
            <person name="Shiu S.-H."/>
            <person name="Stueber K."/>
            <person name="Theodoulou F.L."/>
            <person name="Tu H."/>
            <person name="Van de Peer Y."/>
            <person name="Verrier P.J."/>
            <person name="Waters E."/>
            <person name="Wood A."/>
            <person name="Yang L."/>
            <person name="Cove D."/>
            <person name="Cuming A."/>
            <person name="Hasebe M."/>
            <person name="Lucas S."/>
            <person name="Mishler D.B."/>
            <person name="Reski R."/>
            <person name="Grigoriev I."/>
            <person name="Quatrano R.S."/>
            <person name="Boore J.L."/>
        </authorList>
    </citation>
    <scope>NUCLEOTIDE SEQUENCE [LARGE SCALE GENOMIC DNA]</scope>
    <source>
        <strain evidence="3 4">cv. Gransden 2004</strain>
    </source>
</reference>
<dbReference type="Pfam" id="PF04654">
    <property type="entry name" value="DUF599"/>
    <property type="match status" value="2"/>
</dbReference>
<evidence type="ECO:0000313" key="2">
    <source>
        <dbReference type="EMBL" id="PNR30921.1"/>
    </source>
</evidence>
<reference evidence="3" key="3">
    <citation type="submission" date="2020-12" db="UniProtKB">
        <authorList>
            <consortium name="EnsemblPlants"/>
        </authorList>
    </citation>
    <scope>IDENTIFICATION</scope>
</reference>
<feature type="transmembrane region" description="Helical" evidence="1">
    <location>
        <begin position="12"/>
        <end position="29"/>
    </location>
</feature>
<dbReference type="STRING" id="3218.A0A2K1INR1"/>
<proteinExistence type="predicted"/>
<dbReference type="EnsemblPlants" id="Pp3c22_16930V3.1">
    <property type="protein sequence ID" value="Pp3c22_16930V3.1"/>
    <property type="gene ID" value="Pp3c22_16930"/>
</dbReference>